<gene>
    <name evidence="2" type="ORF">ABT39_MTgene1791</name>
</gene>
<feature type="region of interest" description="Disordered" evidence="1">
    <location>
        <begin position="1"/>
        <end position="73"/>
    </location>
</feature>
<feature type="compositionally biased region" description="Low complexity" evidence="1">
    <location>
        <begin position="25"/>
        <end position="48"/>
    </location>
</feature>
<keyword evidence="2" id="KW-0496">Mitochondrion</keyword>
<comment type="caution">
    <text evidence="2">The sequence shown here is derived from an EMBL/GenBank/DDBJ whole genome shotgun (WGS) entry which is preliminary data.</text>
</comment>
<dbReference type="EMBL" id="LKAM01000012">
    <property type="protein sequence ID" value="KUM46285.1"/>
    <property type="molecule type" value="Genomic_DNA"/>
</dbReference>
<protein>
    <submittedName>
        <fullName evidence="2">Uncharacterized protein</fullName>
    </submittedName>
</protein>
<reference evidence="2" key="1">
    <citation type="journal article" date="2015" name="Genome Biol. Evol.">
        <title>Organellar Genomes of White Spruce (Picea glauca): Assembly and Annotation.</title>
        <authorList>
            <person name="Jackman S.D."/>
            <person name="Warren R.L."/>
            <person name="Gibb E.A."/>
            <person name="Vandervalk B.P."/>
            <person name="Mohamadi H."/>
            <person name="Chu J."/>
            <person name="Raymond A."/>
            <person name="Pleasance S."/>
            <person name="Coope R."/>
            <person name="Wildung M.R."/>
            <person name="Ritland C.E."/>
            <person name="Bousquet J."/>
            <person name="Jones S.J."/>
            <person name="Bohlmann J."/>
            <person name="Birol I."/>
        </authorList>
    </citation>
    <scope>NUCLEOTIDE SEQUENCE [LARGE SCALE GENOMIC DNA]</scope>
    <source>
        <tissue evidence="2">Flushing bud</tissue>
    </source>
</reference>
<evidence type="ECO:0000313" key="2">
    <source>
        <dbReference type="EMBL" id="KUM46285.1"/>
    </source>
</evidence>
<sequence>MIRCLRDMGYNVIPNMTQDPPSRPPSIRTRSQPSSPAPSQHAQATPATNVTPRNKKPHVDPRVDQVVAGMQNL</sequence>
<evidence type="ECO:0000256" key="1">
    <source>
        <dbReference type="SAM" id="MobiDB-lite"/>
    </source>
</evidence>
<proteinExistence type="predicted"/>
<accession>A0A101LVV4</accession>
<organism evidence="2">
    <name type="scientific">Picea glauca</name>
    <name type="common">White spruce</name>
    <name type="synonym">Pinus glauca</name>
    <dbReference type="NCBI Taxonomy" id="3330"/>
    <lineage>
        <taxon>Eukaryota</taxon>
        <taxon>Viridiplantae</taxon>
        <taxon>Streptophyta</taxon>
        <taxon>Embryophyta</taxon>
        <taxon>Tracheophyta</taxon>
        <taxon>Spermatophyta</taxon>
        <taxon>Pinopsida</taxon>
        <taxon>Pinidae</taxon>
        <taxon>Conifers I</taxon>
        <taxon>Pinales</taxon>
        <taxon>Pinaceae</taxon>
        <taxon>Picea</taxon>
    </lineage>
</organism>
<name>A0A101LVV4_PICGL</name>
<geneLocation type="mitochondrion" evidence="2"/>
<dbReference type="AlphaFoldDB" id="A0A101LVV4"/>